<protein>
    <submittedName>
        <fullName evidence="5">ABC transporter related</fullName>
    </submittedName>
</protein>
<dbReference type="Proteomes" id="UP000006637">
    <property type="component" value="Chromosome"/>
</dbReference>
<keyword evidence="2" id="KW-0547">Nucleotide-binding</keyword>
<evidence type="ECO:0000313" key="5">
    <source>
        <dbReference type="EMBL" id="ABG03047.1"/>
    </source>
</evidence>
<dbReference type="InterPro" id="IPR027417">
    <property type="entry name" value="P-loop_NTPase"/>
</dbReference>
<dbReference type="GO" id="GO:0005524">
    <property type="term" value="F:ATP binding"/>
    <property type="evidence" value="ECO:0007669"/>
    <property type="project" value="UniProtKB-KW"/>
</dbReference>
<dbReference type="InterPro" id="IPR003593">
    <property type="entry name" value="AAA+_ATPase"/>
</dbReference>
<keyword evidence="3" id="KW-0067">ATP-binding</keyword>
<dbReference type="EMBL" id="CP000386">
    <property type="protein sequence ID" value="ABG03047.1"/>
    <property type="molecule type" value="Genomic_DNA"/>
</dbReference>
<dbReference type="Gene3D" id="3.40.50.300">
    <property type="entry name" value="P-loop containing nucleotide triphosphate hydrolases"/>
    <property type="match status" value="1"/>
</dbReference>
<keyword evidence="6" id="KW-1185">Reference proteome</keyword>
<dbReference type="PANTHER" id="PTHR42939:SF3">
    <property type="entry name" value="ABC TRANSPORTER ATP-BINDING COMPONENT"/>
    <property type="match status" value="1"/>
</dbReference>
<dbReference type="PROSITE" id="PS50893">
    <property type="entry name" value="ABC_TRANSPORTER_2"/>
    <property type="match status" value="1"/>
</dbReference>
<dbReference type="CDD" id="cd03230">
    <property type="entry name" value="ABC_DR_subfamily_A"/>
    <property type="match status" value="1"/>
</dbReference>
<dbReference type="PhylomeDB" id="Q1AZY1"/>
<dbReference type="STRING" id="266117.Rxyl_0066"/>
<dbReference type="AlphaFoldDB" id="Q1AZY1"/>
<organism evidence="5 6">
    <name type="scientific">Rubrobacter xylanophilus (strain DSM 9941 / JCM 11954 / NBRC 16129 / PRD-1)</name>
    <dbReference type="NCBI Taxonomy" id="266117"/>
    <lineage>
        <taxon>Bacteria</taxon>
        <taxon>Bacillati</taxon>
        <taxon>Actinomycetota</taxon>
        <taxon>Rubrobacteria</taxon>
        <taxon>Rubrobacterales</taxon>
        <taxon>Rubrobacteraceae</taxon>
        <taxon>Rubrobacter</taxon>
    </lineage>
</organism>
<dbReference type="InterPro" id="IPR003439">
    <property type="entry name" value="ABC_transporter-like_ATP-bd"/>
</dbReference>
<evidence type="ECO:0000313" key="6">
    <source>
        <dbReference type="Proteomes" id="UP000006637"/>
    </source>
</evidence>
<evidence type="ECO:0000259" key="4">
    <source>
        <dbReference type="PROSITE" id="PS50893"/>
    </source>
</evidence>
<dbReference type="InterPro" id="IPR051782">
    <property type="entry name" value="ABC_Transporter_VariousFunc"/>
</dbReference>
<evidence type="ECO:0000256" key="3">
    <source>
        <dbReference type="ARBA" id="ARBA00022840"/>
    </source>
</evidence>
<gene>
    <name evidence="5" type="ordered locus">Rxyl_0066</name>
</gene>
<proteinExistence type="predicted"/>
<dbReference type="OrthoDB" id="9804819at2"/>
<dbReference type="GO" id="GO:0016887">
    <property type="term" value="F:ATP hydrolysis activity"/>
    <property type="evidence" value="ECO:0007669"/>
    <property type="project" value="InterPro"/>
</dbReference>
<feature type="domain" description="ABC transporter" evidence="4">
    <location>
        <begin position="11"/>
        <end position="246"/>
    </location>
</feature>
<dbReference type="PANTHER" id="PTHR42939">
    <property type="entry name" value="ABC TRANSPORTER ATP-BINDING PROTEIN ALBC-RELATED"/>
    <property type="match status" value="1"/>
</dbReference>
<evidence type="ECO:0000256" key="2">
    <source>
        <dbReference type="ARBA" id="ARBA00022741"/>
    </source>
</evidence>
<dbReference type="Pfam" id="PF00005">
    <property type="entry name" value="ABC_tran"/>
    <property type="match status" value="1"/>
</dbReference>
<dbReference type="KEGG" id="rxy:Rxyl_0066"/>
<dbReference type="SUPFAM" id="SSF52540">
    <property type="entry name" value="P-loop containing nucleoside triphosphate hydrolases"/>
    <property type="match status" value="1"/>
</dbReference>
<dbReference type="eggNOG" id="COG1131">
    <property type="taxonomic scope" value="Bacteria"/>
</dbReference>
<reference evidence="5 6" key="1">
    <citation type="submission" date="2006-06" db="EMBL/GenBank/DDBJ databases">
        <title>Complete sequence of Rubrobacter xylanophilus DSM 9941.</title>
        <authorList>
            <consortium name="US DOE Joint Genome Institute"/>
            <person name="Copeland A."/>
            <person name="Lucas S."/>
            <person name="Lapidus A."/>
            <person name="Barry K."/>
            <person name="Detter J.C."/>
            <person name="Glavina del Rio T."/>
            <person name="Hammon N."/>
            <person name="Israni S."/>
            <person name="Dalin E."/>
            <person name="Tice H."/>
            <person name="Pitluck S."/>
            <person name="Munk A.C."/>
            <person name="Brettin T."/>
            <person name="Bruce D."/>
            <person name="Han C."/>
            <person name="Tapia R."/>
            <person name="Gilna P."/>
            <person name="Schmutz J."/>
            <person name="Larimer F."/>
            <person name="Land M."/>
            <person name="Hauser L."/>
            <person name="Kyrpides N."/>
            <person name="Lykidis A."/>
            <person name="da Costa M.S."/>
            <person name="Rainey F.A."/>
            <person name="Empadinhas N."/>
            <person name="Jolivet E."/>
            <person name="Battista J.R."/>
            <person name="Richardson P."/>
        </authorList>
    </citation>
    <scope>NUCLEOTIDE SEQUENCE [LARGE SCALE GENOMIC DNA]</scope>
    <source>
        <strain evidence="6">DSM 9941 / NBRC 16129 / PRD-1</strain>
    </source>
</reference>
<sequence length="308" mass="33414">MRRCETAGEGAREAVVSLAGVEKSYPPFRLGPVSLRVEPGYVVALVGPNGGGKSTLFRMLMGLCRPDSGEVRLFGGRYPEDEARIKRRVGYVPERAVGHDEMDARALGRFLSRWYPGWDAGRYGELLDRLGVERKRPFGRLSRGMQRRLLFAAALSCGPELLLLDEPTGGVDPLARREMIDEISRFARGEEGPGGGRAVIFATHVMEEVGRAADYVAFLHGGRFFGPYEKDRLAESWRRLWVGRPPGAGEAVPGLVAVEQGPPASLLTSSAAQARAALEERGIEVLGVRSVPLEEILAHLARGAGASP</sequence>
<accession>Q1AZY1</accession>
<dbReference type="RefSeq" id="WP_011563065.1">
    <property type="nucleotide sequence ID" value="NC_008148.1"/>
</dbReference>
<dbReference type="SMART" id="SM00382">
    <property type="entry name" value="AAA"/>
    <property type="match status" value="1"/>
</dbReference>
<dbReference type="HOGENOM" id="CLU_000604_1_2_11"/>
<name>Q1AZY1_RUBXD</name>
<keyword evidence="1" id="KW-0813">Transport</keyword>
<evidence type="ECO:0000256" key="1">
    <source>
        <dbReference type="ARBA" id="ARBA00022448"/>
    </source>
</evidence>